<feature type="compositionally biased region" description="Gly residues" evidence="11">
    <location>
        <begin position="525"/>
        <end position="535"/>
    </location>
</feature>
<organism evidence="14 15">
    <name type="scientific">Lasallia pustulata</name>
    <dbReference type="NCBI Taxonomy" id="136370"/>
    <lineage>
        <taxon>Eukaryota</taxon>
        <taxon>Fungi</taxon>
        <taxon>Dikarya</taxon>
        <taxon>Ascomycota</taxon>
        <taxon>Pezizomycotina</taxon>
        <taxon>Lecanoromycetes</taxon>
        <taxon>OSLEUM clade</taxon>
        <taxon>Umbilicariomycetidae</taxon>
        <taxon>Umbilicariales</taxon>
        <taxon>Umbilicariaceae</taxon>
        <taxon>Lasallia</taxon>
    </lineage>
</organism>
<evidence type="ECO:0000313" key="15">
    <source>
        <dbReference type="Proteomes" id="UP000192927"/>
    </source>
</evidence>
<evidence type="ECO:0000256" key="2">
    <source>
        <dbReference type="ARBA" id="ARBA00022679"/>
    </source>
</evidence>
<comment type="catalytic activity">
    <reaction evidence="9 10">
        <text>L-cysteinyl-[protein] + hexadecanoyl-CoA = S-hexadecanoyl-L-cysteinyl-[protein] + CoA</text>
        <dbReference type="Rhea" id="RHEA:36683"/>
        <dbReference type="Rhea" id="RHEA-COMP:10131"/>
        <dbReference type="Rhea" id="RHEA-COMP:11032"/>
        <dbReference type="ChEBI" id="CHEBI:29950"/>
        <dbReference type="ChEBI" id="CHEBI:57287"/>
        <dbReference type="ChEBI" id="CHEBI:57379"/>
        <dbReference type="ChEBI" id="CHEBI:74151"/>
        <dbReference type="EC" id="2.3.1.225"/>
    </reaction>
</comment>
<feature type="transmembrane region" description="Helical" evidence="10">
    <location>
        <begin position="48"/>
        <end position="66"/>
    </location>
</feature>
<name>A0A1W5D5V9_9LECA</name>
<feature type="compositionally biased region" description="Basic and acidic residues" evidence="11">
    <location>
        <begin position="536"/>
        <end position="546"/>
    </location>
</feature>
<keyword evidence="2 10" id="KW-0808">Transferase</keyword>
<dbReference type="PROSITE" id="PS50216">
    <property type="entry name" value="DHHC"/>
    <property type="match status" value="1"/>
</dbReference>
<dbReference type="OrthoDB" id="302728at2759"/>
<feature type="transmembrane region" description="Helical" evidence="10">
    <location>
        <begin position="164"/>
        <end position="188"/>
    </location>
</feature>
<evidence type="ECO:0000256" key="9">
    <source>
        <dbReference type="ARBA" id="ARBA00048048"/>
    </source>
</evidence>
<keyword evidence="5 10" id="KW-0472">Membrane</keyword>
<dbReference type="GO" id="GO:0016020">
    <property type="term" value="C:membrane"/>
    <property type="evidence" value="ECO:0007669"/>
    <property type="project" value="UniProtKB-SubCell"/>
</dbReference>
<feature type="compositionally biased region" description="Basic and acidic residues" evidence="11">
    <location>
        <begin position="415"/>
        <end position="439"/>
    </location>
</feature>
<evidence type="ECO:0000256" key="1">
    <source>
        <dbReference type="ARBA" id="ARBA00004141"/>
    </source>
</evidence>
<keyword evidence="4 10" id="KW-1133">Transmembrane helix</keyword>
<evidence type="ECO:0000256" key="11">
    <source>
        <dbReference type="SAM" id="MobiDB-lite"/>
    </source>
</evidence>
<keyword evidence="8 10" id="KW-0012">Acyltransferase</keyword>
<feature type="compositionally biased region" description="Basic and acidic residues" evidence="11">
    <location>
        <begin position="467"/>
        <end position="487"/>
    </location>
</feature>
<evidence type="ECO:0000313" key="14">
    <source>
        <dbReference type="EMBL" id="SLM38352.1"/>
    </source>
</evidence>
<reference evidence="13 16" key="3">
    <citation type="submission" date="2019-09" db="EMBL/GenBank/DDBJ databases">
        <title>The hologenome of the rock-dwelling lichen Lasallia pustulata.</title>
        <authorList>
            <person name="Greshake Tzovaras B."/>
            <person name="Segers F."/>
            <person name="Bicker A."/>
            <person name="Dal Grande F."/>
            <person name="Otte J."/>
            <person name="Hankeln T."/>
            <person name="Schmitt I."/>
            <person name="Ebersberger I."/>
        </authorList>
    </citation>
    <scope>NUCLEOTIDE SEQUENCE [LARGE SCALE GENOMIC DNA]</scope>
    <source>
        <strain evidence="13">A1-1</strain>
    </source>
</reference>
<accession>A0A1W5D5V9</accession>
<protein>
    <recommendedName>
        <fullName evidence="10">Palmitoyltransferase</fullName>
        <ecNumber evidence="10">2.3.1.225</ecNumber>
    </recommendedName>
</protein>
<feature type="transmembrane region" description="Helical" evidence="10">
    <location>
        <begin position="200"/>
        <end position="222"/>
    </location>
</feature>
<dbReference type="PANTHER" id="PTHR12246">
    <property type="entry name" value="PALMITOYLTRANSFERASE ZDHHC16"/>
    <property type="match status" value="1"/>
</dbReference>
<keyword evidence="6" id="KW-0564">Palmitate</keyword>
<evidence type="ECO:0000256" key="10">
    <source>
        <dbReference type="RuleBase" id="RU079119"/>
    </source>
</evidence>
<keyword evidence="7" id="KW-0449">Lipoprotein</keyword>
<feature type="region of interest" description="Disordered" evidence="11">
    <location>
        <begin position="292"/>
        <end position="321"/>
    </location>
</feature>
<evidence type="ECO:0000259" key="12">
    <source>
        <dbReference type="Pfam" id="PF01529"/>
    </source>
</evidence>
<dbReference type="GO" id="GO:0019706">
    <property type="term" value="F:protein-cysteine S-palmitoyltransferase activity"/>
    <property type="evidence" value="ECO:0007669"/>
    <property type="project" value="UniProtKB-EC"/>
</dbReference>
<comment type="domain">
    <text evidence="10">The DHHC domain is required for palmitoyltransferase activity.</text>
</comment>
<reference evidence="15" key="1">
    <citation type="submission" date="2017-03" db="EMBL/GenBank/DDBJ databases">
        <authorList>
            <person name="Sharma R."/>
            <person name="Thines M."/>
        </authorList>
    </citation>
    <scope>NUCLEOTIDE SEQUENCE [LARGE SCALE GENOMIC DNA]</scope>
</reference>
<reference evidence="14" key="2">
    <citation type="submission" date="2017-03" db="EMBL/GenBank/DDBJ databases">
        <authorList>
            <person name="Afonso C.L."/>
            <person name="Miller P.J."/>
            <person name="Scott M.A."/>
            <person name="Spackman E."/>
            <person name="Goraichik I."/>
            <person name="Dimitrov K.M."/>
            <person name="Suarez D.L."/>
            <person name="Swayne D.E."/>
        </authorList>
    </citation>
    <scope>NUCLEOTIDE SEQUENCE [LARGE SCALE GENOMIC DNA]</scope>
</reference>
<proteinExistence type="inferred from homology"/>
<comment type="similarity">
    <text evidence="10">Belongs to the DHHC palmitoyltransferase family.</text>
</comment>
<evidence type="ECO:0000256" key="7">
    <source>
        <dbReference type="ARBA" id="ARBA00023288"/>
    </source>
</evidence>
<evidence type="ECO:0000313" key="16">
    <source>
        <dbReference type="Proteomes" id="UP000324767"/>
    </source>
</evidence>
<dbReference type="EMBL" id="FWEW01002370">
    <property type="protein sequence ID" value="SLM38352.1"/>
    <property type="molecule type" value="Genomic_DNA"/>
</dbReference>
<feature type="compositionally biased region" description="Basic and acidic residues" evidence="11">
    <location>
        <begin position="499"/>
        <end position="520"/>
    </location>
</feature>
<dbReference type="Proteomes" id="UP000192927">
    <property type="component" value="Unassembled WGS sequence"/>
</dbReference>
<evidence type="ECO:0000256" key="3">
    <source>
        <dbReference type="ARBA" id="ARBA00022692"/>
    </source>
</evidence>
<evidence type="ECO:0000256" key="4">
    <source>
        <dbReference type="ARBA" id="ARBA00022989"/>
    </source>
</evidence>
<dbReference type="InterPro" id="IPR039859">
    <property type="entry name" value="PFA4/ZDH16/20/ERF2-like"/>
</dbReference>
<dbReference type="Pfam" id="PF01529">
    <property type="entry name" value="DHHC"/>
    <property type="match status" value="1"/>
</dbReference>
<evidence type="ECO:0000256" key="8">
    <source>
        <dbReference type="ARBA" id="ARBA00023315"/>
    </source>
</evidence>
<keyword evidence="3 10" id="KW-0812">Transmembrane</keyword>
<evidence type="ECO:0000256" key="6">
    <source>
        <dbReference type="ARBA" id="ARBA00023139"/>
    </source>
</evidence>
<evidence type="ECO:0000256" key="5">
    <source>
        <dbReference type="ARBA" id="ARBA00023136"/>
    </source>
</evidence>
<feature type="region of interest" description="Disordered" evidence="11">
    <location>
        <begin position="396"/>
        <end position="546"/>
    </location>
</feature>
<feature type="compositionally biased region" description="Basic and acidic residues" evidence="11">
    <location>
        <begin position="302"/>
        <end position="321"/>
    </location>
</feature>
<comment type="subcellular location">
    <subcellularLocation>
        <location evidence="1">Membrane</location>
        <topology evidence="1">Multi-pass membrane protein</topology>
    </subcellularLocation>
</comment>
<dbReference type="EC" id="2.3.1.225" evidence="10"/>
<evidence type="ECO:0000313" key="13">
    <source>
        <dbReference type="EMBL" id="KAA6410589.1"/>
    </source>
</evidence>
<keyword evidence="15" id="KW-1185">Reference proteome</keyword>
<dbReference type="InterPro" id="IPR001594">
    <property type="entry name" value="Palmitoyltrfase_DHHC"/>
</dbReference>
<feature type="domain" description="Palmitoyltransferase DHHC" evidence="12">
    <location>
        <begin position="117"/>
        <end position="241"/>
    </location>
</feature>
<feature type="transmembrane region" description="Helical" evidence="10">
    <location>
        <begin position="12"/>
        <end position="36"/>
    </location>
</feature>
<gene>
    <name evidence="13" type="ORF">FRX48_06011</name>
</gene>
<dbReference type="EMBL" id="VXIT01000009">
    <property type="protein sequence ID" value="KAA6410589.1"/>
    <property type="molecule type" value="Genomic_DNA"/>
</dbReference>
<dbReference type="AlphaFoldDB" id="A0A1W5D5V9"/>
<dbReference type="Proteomes" id="UP000324767">
    <property type="component" value="Unassembled WGS sequence"/>
</dbReference>
<sequence length="546" mass="62470">MRRHKSWARKCERYCCSVVTYFPLAFVYGLTTWATWVEAGIGFLPAPSAWTGYTSSFLGILLYLLLNWSYTTAVFTDPGSPLWPSTNGAGYSHLPTHEPTSGHQDDLSSFTVKSTGGTRFCKKCQSRKPDRAHHCSTCRRCVLKMDHHCPWLATCVGLRNYKAFVLFLIYTTLFCWLCFVVTCTWVWSEVLSDGQYLENFMPVNYVMLCVIAGIIGLALTGFTGWHIGLACKGQTTIECLEKTRYLSPLRKSMQKQNIGQQNGGARQSFGQQLAAIHANALPGVTREEEGEEWPCSSVDVEQGPHPREALRANYNDRERSRERERYEDYLNEQDSEKLPNAFDLGWKRNLLHLFGDKPALWLLPICNTSGDGWRWEPSPKWLEAREEVRRQREAQWLDQERRESAAGWGNGADFADPRSDDHGYETQRWQPRIDSRHGGSQDLPRFNGAATAPREGKRSPGKADQILGREPDRHYIDNETFRNERPRSGMSMQTIRRKSSFEDERYDSRSDEEPGERTGQRQEGGWYGQRGGGEGAKAEDDWRGWE</sequence>